<keyword evidence="3" id="KW-1185">Reference proteome</keyword>
<reference evidence="2 3" key="1">
    <citation type="submission" date="2024-01" db="EMBL/GenBank/DDBJ databases">
        <title>Genome assemblies of Stephania.</title>
        <authorList>
            <person name="Yang L."/>
        </authorList>
    </citation>
    <scope>NUCLEOTIDE SEQUENCE [LARGE SCALE GENOMIC DNA]</scope>
    <source>
        <strain evidence="2">YNDBR</strain>
        <tissue evidence="2">Leaf</tissue>
    </source>
</reference>
<sequence length="88" mass="9686">MEFMDLVDRGSVSRSLSGWPKESGEVEERCKLCVHDALDRSTCDPALSDWRLELALGARVDDSADLASAVRDQMLGQLDATTCRNLVT</sequence>
<gene>
    <name evidence="2" type="ORF">Syun_001723</name>
</gene>
<proteinExistence type="predicted"/>
<evidence type="ECO:0000313" key="2">
    <source>
        <dbReference type="EMBL" id="KAK9169583.1"/>
    </source>
</evidence>
<evidence type="ECO:0000313" key="3">
    <source>
        <dbReference type="Proteomes" id="UP001420932"/>
    </source>
</evidence>
<dbReference type="Proteomes" id="UP001420932">
    <property type="component" value="Unassembled WGS sequence"/>
</dbReference>
<protein>
    <submittedName>
        <fullName evidence="2">Uncharacterized protein</fullName>
    </submittedName>
</protein>
<comment type="caution">
    <text evidence="2">The sequence shown here is derived from an EMBL/GenBank/DDBJ whole genome shotgun (WGS) entry which is preliminary data.</text>
</comment>
<dbReference type="EMBL" id="JBBNAF010000001">
    <property type="protein sequence ID" value="KAK9169583.1"/>
    <property type="molecule type" value="Genomic_DNA"/>
</dbReference>
<organism evidence="2 3">
    <name type="scientific">Stephania yunnanensis</name>
    <dbReference type="NCBI Taxonomy" id="152371"/>
    <lineage>
        <taxon>Eukaryota</taxon>
        <taxon>Viridiplantae</taxon>
        <taxon>Streptophyta</taxon>
        <taxon>Embryophyta</taxon>
        <taxon>Tracheophyta</taxon>
        <taxon>Spermatophyta</taxon>
        <taxon>Magnoliopsida</taxon>
        <taxon>Ranunculales</taxon>
        <taxon>Menispermaceae</taxon>
        <taxon>Menispermoideae</taxon>
        <taxon>Cissampelideae</taxon>
        <taxon>Stephania</taxon>
    </lineage>
</organism>
<feature type="region of interest" description="Disordered" evidence="1">
    <location>
        <begin position="1"/>
        <end position="20"/>
    </location>
</feature>
<accession>A0AAP0Q7D8</accession>
<name>A0AAP0Q7D8_9MAGN</name>
<evidence type="ECO:0000256" key="1">
    <source>
        <dbReference type="SAM" id="MobiDB-lite"/>
    </source>
</evidence>
<dbReference type="AlphaFoldDB" id="A0AAP0Q7D8"/>